<organism evidence="2 3">
    <name type="scientific">Romanomermis culicivorax</name>
    <name type="common">Nematode worm</name>
    <dbReference type="NCBI Taxonomy" id="13658"/>
    <lineage>
        <taxon>Eukaryota</taxon>
        <taxon>Metazoa</taxon>
        <taxon>Ecdysozoa</taxon>
        <taxon>Nematoda</taxon>
        <taxon>Enoplea</taxon>
        <taxon>Dorylaimia</taxon>
        <taxon>Mermithida</taxon>
        <taxon>Mermithoidea</taxon>
        <taxon>Mermithidae</taxon>
        <taxon>Romanomermis</taxon>
    </lineage>
</organism>
<dbReference type="Proteomes" id="UP000887565">
    <property type="component" value="Unplaced"/>
</dbReference>
<proteinExistence type="predicted"/>
<feature type="compositionally biased region" description="Polar residues" evidence="1">
    <location>
        <begin position="367"/>
        <end position="386"/>
    </location>
</feature>
<feature type="compositionally biased region" description="Polar residues" evidence="1">
    <location>
        <begin position="322"/>
        <end position="335"/>
    </location>
</feature>
<dbReference type="WBParaSite" id="nRc.2.0.1.t11354-RA">
    <property type="protein sequence ID" value="nRc.2.0.1.t11354-RA"/>
    <property type="gene ID" value="nRc.2.0.1.g11354"/>
</dbReference>
<evidence type="ECO:0000313" key="3">
    <source>
        <dbReference type="WBParaSite" id="nRc.2.0.1.t11354-RA"/>
    </source>
</evidence>
<feature type="compositionally biased region" description="Low complexity" evidence="1">
    <location>
        <begin position="336"/>
        <end position="355"/>
    </location>
</feature>
<evidence type="ECO:0000256" key="1">
    <source>
        <dbReference type="SAM" id="MobiDB-lite"/>
    </source>
</evidence>
<protein>
    <submittedName>
        <fullName evidence="3">Uncharacterized protein</fullName>
    </submittedName>
</protein>
<keyword evidence="2" id="KW-1185">Reference proteome</keyword>
<evidence type="ECO:0000313" key="2">
    <source>
        <dbReference type="Proteomes" id="UP000887565"/>
    </source>
</evidence>
<feature type="region of interest" description="Disordered" evidence="1">
    <location>
        <begin position="322"/>
        <end position="392"/>
    </location>
</feature>
<name>A0A915IAZ8_ROMCU</name>
<dbReference type="AlphaFoldDB" id="A0A915IAZ8"/>
<sequence length="422" mass="47947">MKLRKKLREPNEHRWDQFHYDFEIDYPNERMLLVFKQKLAFTQDCRYEWTQLKSCMKARYNDYNQLPLLTNDKMNRLQNDIQSCYRSSQCKSPFPSKAILGAKKKCYESIQKNIRNALQSCISYEFSDFDVPVEDESALFIAQLRYNLIQADQSAAVCPSDRQKGKRNDCISKKLSTWFPKAKNQSTQQQALNFEKFCDVRSQCLAGIYRQNLNPDYCYQKYQKGAIPQLCKCAQTLPMIRLLTQYQKCMNSVLNFDANPYQDFGILWLSNTGNRWCANQNDVCSVTALHFYAPRYNKGVVMVGSAQFSPSDSSYPQYNRVKTSSWHTDSGPTIQTSWPTTSWSSSSVSGDQWTTAWNGGSAAQIPAPSSSDNDGGWTTNWSSSGPGWTGGNAIDNSTDLDLTKVFGGIGTSNVFGSLGQIM</sequence>
<accession>A0A915IAZ8</accession>
<reference evidence="3" key="1">
    <citation type="submission" date="2022-11" db="UniProtKB">
        <authorList>
            <consortium name="WormBaseParasite"/>
        </authorList>
    </citation>
    <scope>IDENTIFICATION</scope>
</reference>